<feature type="repeat" description="Solcar" evidence="8">
    <location>
        <begin position="9"/>
        <end position="84"/>
    </location>
</feature>
<evidence type="ECO:0000256" key="6">
    <source>
        <dbReference type="ARBA" id="ARBA00022989"/>
    </source>
</evidence>
<dbReference type="Pfam" id="PF00153">
    <property type="entry name" value="Mito_carr"/>
    <property type="match status" value="3"/>
</dbReference>
<proteinExistence type="inferred from homology"/>
<gene>
    <name evidence="11" type="ORF">WMSIL1_LOCUS12075</name>
</gene>
<keyword evidence="3 9" id="KW-0813">Transport</keyword>
<reference evidence="11 12" key="1">
    <citation type="submission" date="2019-07" db="EMBL/GenBank/DDBJ databases">
        <authorList>
            <person name="Jastrzebski P J."/>
            <person name="Paukszto L."/>
            <person name="Jastrzebski P J."/>
        </authorList>
    </citation>
    <scope>NUCLEOTIDE SEQUENCE [LARGE SCALE GENOMIC DNA]</scope>
    <source>
        <strain evidence="11 12">WMS-il1</strain>
    </source>
</reference>
<keyword evidence="5" id="KW-0677">Repeat</keyword>
<feature type="transmembrane region" description="Helical" evidence="10">
    <location>
        <begin position="53"/>
        <end position="78"/>
    </location>
</feature>
<name>A0A564Z3D8_HYMDI</name>
<evidence type="ECO:0000256" key="5">
    <source>
        <dbReference type="ARBA" id="ARBA00022737"/>
    </source>
</evidence>
<feature type="repeat" description="Solcar" evidence="8">
    <location>
        <begin position="201"/>
        <end position="289"/>
    </location>
</feature>
<dbReference type="AlphaFoldDB" id="A0A564Z3D8"/>
<comment type="similarity">
    <text evidence="2 9">Belongs to the mitochondrial carrier (TC 2.A.29) family.</text>
</comment>
<feature type="transmembrane region" description="Helical" evidence="10">
    <location>
        <begin position="260"/>
        <end position="283"/>
    </location>
</feature>
<sequence>MTSNPLSNYERFASFLGGATAGICVDLTVYPMDTIKTRLQSGTHAVKPQAGGNLGLFAGLPAVILGSAPAAALFFVTYETIKRASMNTGAPLWMASMLSACAGDVVAYIVRVPVETIKQRTQNQPHLNVRIVFRDCIREEGWRGLYRGYWGQLSRGLPFCIIQYPIWESLKLGMQQYNRRHRFQKDYFVSVNCCIKEECGLSKTQFAICGAVAGAIGGFLTTPMDVAKTRIILAKKGTPLASGNVFVALKTIYQEGGISGLFAGLLPRVFIMSFGGAIFLGLYDITKRMWLDGLRLRERTKTSGTSDSKEP</sequence>
<dbReference type="Proteomes" id="UP000321570">
    <property type="component" value="Unassembled WGS sequence"/>
</dbReference>
<evidence type="ECO:0000256" key="9">
    <source>
        <dbReference type="RuleBase" id="RU000488"/>
    </source>
</evidence>
<evidence type="ECO:0000256" key="4">
    <source>
        <dbReference type="ARBA" id="ARBA00022692"/>
    </source>
</evidence>
<protein>
    <submittedName>
        <fullName evidence="11">Uncharacterized protein</fullName>
    </submittedName>
</protein>
<evidence type="ECO:0000313" key="12">
    <source>
        <dbReference type="Proteomes" id="UP000321570"/>
    </source>
</evidence>
<organism evidence="11 12">
    <name type="scientific">Hymenolepis diminuta</name>
    <name type="common">Rat tapeworm</name>
    <dbReference type="NCBI Taxonomy" id="6216"/>
    <lineage>
        <taxon>Eukaryota</taxon>
        <taxon>Metazoa</taxon>
        <taxon>Spiralia</taxon>
        <taxon>Lophotrochozoa</taxon>
        <taxon>Platyhelminthes</taxon>
        <taxon>Cestoda</taxon>
        <taxon>Eucestoda</taxon>
        <taxon>Cyclophyllidea</taxon>
        <taxon>Hymenolepididae</taxon>
        <taxon>Hymenolepis</taxon>
    </lineage>
</organism>
<dbReference type="InterPro" id="IPR018108">
    <property type="entry name" value="MCP_transmembrane"/>
</dbReference>
<keyword evidence="4 8" id="KW-0812">Transmembrane</keyword>
<evidence type="ECO:0000256" key="1">
    <source>
        <dbReference type="ARBA" id="ARBA00004141"/>
    </source>
</evidence>
<dbReference type="PANTHER" id="PTHR45667">
    <property type="entry name" value="S-ADENOSYLMETHIONINE MITOCHONDRIAL CARRIER PROTEIN"/>
    <property type="match status" value="1"/>
</dbReference>
<feature type="transmembrane region" description="Helical" evidence="10">
    <location>
        <begin position="12"/>
        <end position="32"/>
    </location>
</feature>
<evidence type="ECO:0000256" key="8">
    <source>
        <dbReference type="PROSITE-ProRule" id="PRU00282"/>
    </source>
</evidence>
<keyword evidence="7 8" id="KW-0472">Membrane</keyword>
<evidence type="ECO:0000256" key="10">
    <source>
        <dbReference type="SAM" id="Phobius"/>
    </source>
</evidence>
<keyword evidence="12" id="KW-1185">Reference proteome</keyword>
<evidence type="ECO:0000313" key="11">
    <source>
        <dbReference type="EMBL" id="VUZ53819.1"/>
    </source>
</evidence>
<dbReference type="Gene3D" id="1.50.40.10">
    <property type="entry name" value="Mitochondrial carrier domain"/>
    <property type="match status" value="2"/>
</dbReference>
<evidence type="ECO:0000256" key="7">
    <source>
        <dbReference type="ARBA" id="ARBA00023136"/>
    </source>
</evidence>
<dbReference type="GO" id="GO:0016020">
    <property type="term" value="C:membrane"/>
    <property type="evidence" value="ECO:0007669"/>
    <property type="project" value="UniProtKB-SubCell"/>
</dbReference>
<comment type="subcellular location">
    <subcellularLocation>
        <location evidence="1">Membrane</location>
        <topology evidence="1">Multi-pass membrane protein</topology>
    </subcellularLocation>
</comment>
<evidence type="ECO:0000256" key="2">
    <source>
        <dbReference type="ARBA" id="ARBA00006375"/>
    </source>
</evidence>
<feature type="repeat" description="Solcar" evidence="8">
    <location>
        <begin position="91"/>
        <end position="173"/>
    </location>
</feature>
<dbReference type="PROSITE" id="PS50920">
    <property type="entry name" value="SOLCAR"/>
    <property type="match status" value="3"/>
</dbReference>
<dbReference type="InterPro" id="IPR023395">
    <property type="entry name" value="MCP_dom_sf"/>
</dbReference>
<evidence type="ECO:0000256" key="3">
    <source>
        <dbReference type="ARBA" id="ARBA00022448"/>
    </source>
</evidence>
<dbReference type="EMBL" id="CABIJS010000577">
    <property type="protein sequence ID" value="VUZ53819.1"/>
    <property type="molecule type" value="Genomic_DNA"/>
</dbReference>
<accession>A0A564Z3D8</accession>
<dbReference type="SUPFAM" id="SSF103506">
    <property type="entry name" value="Mitochondrial carrier"/>
    <property type="match status" value="1"/>
</dbReference>
<keyword evidence="6 10" id="KW-1133">Transmembrane helix</keyword>